<reference evidence="1 2" key="1">
    <citation type="submission" date="2012-08" db="EMBL/GenBank/DDBJ databases">
        <title>Oryza genome evolution.</title>
        <authorList>
            <person name="Wing R.A."/>
        </authorList>
    </citation>
    <scope>NUCLEOTIDE SEQUENCE</scope>
</reference>
<evidence type="ECO:0000313" key="1">
    <source>
        <dbReference type="EnsemblPlants" id="LPERR06G09440.1"/>
    </source>
</evidence>
<evidence type="ECO:0008006" key="3">
    <source>
        <dbReference type="Google" id="ProtNLM"/>
    </source>
</evidence>
<proteinExistence type="predicted"/>
<reference evidence="2" key="2">
    <citation type="submission" date="2013-12" db="EMBL/GenBank/DDBJ databases">
        <authorList>
            <person name="Yu Y."/>
            <person name="Lee S."/>
            <person name="de Baynast K."/>
            <person name="Wissotski M."/>
            <person name="Liu L."/>
            <person name="Talag J."/>
            <person name="Goicoechea J."/>
            <person name="Angelova A."/>
            <person name="Jetty R."/>
            <person name="Kudrna D."/>
            <person name="Golser W."/>
            <person name="Rivera L."/>
            <person name="Zhang J."/>
            <person name="Wing R."/>
        </authorList>
    </citation>
    <scope>NUCLEOTIDE SEQUENCE</scope>
</reference>
<dbReference type="HOGENOM" id="CLU_1770733_0_0_1"/>
<sequence>MATPYFTISPAQYVLCQSEIKMKLYLHQIVQGNPNQNQVLMVPSPHPAQFGFIAVNDWGIIVAPDPNANKLLGMQRAFMSRRTKTILVDRRFRHRVLLHRRVNGPLLEAQGNLRWHVVPSGSGYSDDYECNGLEEIIESCNRTNGEH</sequence>
<organism evidence="1 2">
    <name type="scientific">Leersia perrieri</name>
    <dbReference type="NCBI Taxonomy" id="77586"/>
    <lineage>
        <taxon>Eukaryota</taxon>
        <taxon>Viridiplantae</taxon>
        <taxon>Streptophyta</taxon>
        <taxon>Embryophyta</taxon>
        <taxon>Tracheophyta</taxon>
        <taxon>Spermatophyta</taxon>
        <taxon>Magnoliopsida</taxon>
        <taxon>Liliopsida</taxon>
        <taxon>Poales</taxon>
        <taxon>Poaceae</taxon>
        <taxon>BOP clade</taxon>
        <taxon>Oryzoideae</taxon>
        <taxon>Oryzeae</taxon>
        <taxon>Oryzinae</taxon>
        <taxon>Leersia</taxon>
    </lineage>
</organism>
<dbReference type="Gramene" id="LPERR06G09440.1">
    <property type="protein sequence ID" value="LPERR06G09440.1"/>
    <property type="gene ID" value="LPERR06G09440"/>
</dbReference>
<dbReference type="EnsemblPlants" id="LPERR06G09440.1">
    <property type="protein sequence ID" value="LPERR06G09440.1"/>
    <property type="gene ID" value="LPERR06G09440"/>
</dbReference>
<name>A0A0D9WP84_9ORYZ</name>
<dbReference type="AlphaFoldDB" id="A0A0D9WP84"/>
<protein>
    <recommendedName>
        <fullName evidence="3">Dirigent protein</fullName>
    </recommendedName>
</protein>
<evidence type="ECO:0000313" key="2">
    <source>
        <dbReference type="Proteomes" id="UP000032180"/>
    </source>
</evidence>
<reference evidence="1" key="3">
    <citation type="submission" date="2015-04" db="UniProtKB">
        <authorList>
            <consortium name="EnsemblPlants"/>
        </authorList>
    </citation>
    <scope>IDENTIFICATION</scope>
</reference>
<keyword evidence="2" id="KW-1185">Reference proteome</keyword>
<accession>A0A0D9WP84</accession>
<dbReference type="Proteomes" id="UP000032180">
    <property type="component" value="Chromosome 6"/>
</dbReference>